<keyword evidence="1" id="KW-1133">Transmembrane helix</keyword>
<keyword evidence="1" id="KW-0812">Transmembrane</keyword>
<feature type="transmembrane region" description="Helical" evidence="1">
    <location>
        <begin position="371"/>
        <end position="393"/>
    </location>
</feature>
<sequence>MNSMKIDLDDYMRINLTKFYLIDKNSLAKYLFYIGVLLAFYASMSPWFLWRLSSSYVLVSSILIFLSIAIYRSGGKTRFTNGQFIRPTFAFLILAYYQVIVNGINLNGYIARLFFAFIFFSIFRYGKEFIPKLATILAKSLALILSVSIPFFLLYLIGFPLPSQDLTFGDNFYSFTNYFFFLIDDRQLFAIVPRFQSVFLEPGYLGSATALLLQTQRGKWKKWYCIVLICGLLLSFSLAGYVYLVVVSFLNLWSSGKRIFMKAIFAVCLFAGVIGLSFVYNGGDNLIHNLILLRLEITDGEMVGNNRVSESFETEYNNFLGSSDILFGRYKSNDFGDSGYKVFFYDYGLVGVVLLFIFYGTFLQGARNKRAMISAAVLALLIFIVDGFMLWYWRVIPLYCTAHSDDLPQRAEEDPVNSK</sequence>
<evidence type="ECO:0000256" key="1">
    <source>
        <dbReference type="SAM" id="Phobius"/>
    </source>
</evidence>
<feature type="transmembrane region" description="Helical" evidence="1">
    <location>
        <begin position="342"/>
        <end position="359"/>
    </location>
</feature>
<gene>
    <name evidence="2" type="ORF">BFS16_05835</name>
</gene>
<protein>
    <submittedName>
        <fullName evidence="2">Uncharacterized protein</fullName>
    </submittedName>
</protein>
<accession>A0A2K0XL27</accession>
<feature type="transmembrane region" description="Helical" evidence="1">
    <location>
        <begin position="106"/>
        <end position="125"/>
    </location>
</feature>
<feature type="transmembrane region" description="Helical" evidence="1">
    <location>
        <begin position="55"/>
        <end position="72"/>
    </location>
</feature>
<feature type="transmembrane region" description="Helical" evidence="1">
    <location>
        <begin position="84"/>
        <end position="100"/>
    </location>
</feature>
<dbReference type="EMBL" id="NBAX01000004">
    <property type="protein sequence ID" value="PNP95239.1"/>
    <property type="molecule type" value="Genomic_DNA"/>
</dbReference>
<feature type="transmembrane region" description="Helical" evidence="1">
    <location>
        <begin position="30"/>
        <end position="49"/>
    </location>
</feature>
<organism evidence="2 3">
    <name type="scientific">Hoylesella timonensis</name>
    <dbReference type="NCBI Taxonomy" id="386414"/>
    <lineage>
        <taxon>Bacteria</taxon>
        <taxon>Pseudomonadati</taxon>
        <taxon>Bacteroidota</taxon>
        <taxon>Bacteroidia</taxon>
        <taxon>Bacteroidales</taxon>
        <taxon>Prevotellaceae</taxon>
        <taxon>Hoylesella</taxon>
    </lineage>
</organism>
<proteinExistence type="predicted"/>
<name>A0A2K0XL27_9BACT</name>
<feature type="transmembrane region" description="Helical" evidence="1">
    <location>
        <begin position="137"/>
        <end position="157"/>
    </location>
</feature>
<comment type="caution">
    <text evidence="2">The sequence shown here is derived from an EMBL/GenBank/DDBJ whole genome shotgun (WGS) entry which is preliminary data.</text>
</comment>
<keyword evidence="1" id="KW-0472">Membrane</keyword>
<evidence type="ECO:0000313" key="3">
    <source>
        <dbReference type="Proteomes" id="UP000236634"/>
    </source>
</evidence>
<reference evidence="2 3" key="1">
    <citation type="submission" date="2017-03" db="EMBL/GenBank/DDBJ databases">
        <authorList>
            <person name="Afonso C.L."/>
            <person name="Miller P.J."/>
            <person name="Scott M.A."/>
            <person name="Spackman E."/>
            <person name="Goraichik I."/>
            <person name="Dimitrov K.M."/>
            <person name="Suarez D.L."/>
            <person name="Swayne D.E."/>
        </authorList>
    </citation>
    <scope>NUCLEOTIDE SEQUENCE [LARGE SCALE GENOMIC DNA]</scope>
    <source>
        <strain evidence="2 3">DNF00076</strain>
    </source>
</reference>
<feature type="transmembrane region" description="Helical" evidence="1">
    <location>
        <begin position="223"/>
        <end position="247"/>
    </location>
</feature>
<feature type="transmembrane region" description="Helical" evidence="1">
    <location>
        <begin position="259"/>
        <end position="280"/>
    </location>
</feature>
<evidence type="ECO:0000313" key="2">
    <source>
        <dbReference type="EMBL" id="PNP95239.1"/>
    </source>
</evidence>
<dbReference type="AlphaFoldDB" id="A0A2K0XL27"/>
<dbReference type="Proteomes" id="UP000236634">
    <property type="component" value="Unassembled WGS sequence"/>
</dbReference>